<evidence type="ECO:0000256" key="2">
    <source>
        <dbReference type="ARBA" id="ARBA00012438"/>
    </source>
</evidence>
<dbReference type="Pfam" id="PF07730">
    <property type="entry name" value="HisKA_3"/>
    <property type="match status" value="1"/>
</dbReference>
<evidence type="ECO:0000256" key="9">
    <source>
        <dbReference type="SAM" id="Phobius"/>
    </source>
</evidence>
<dbReference type="InterPro" id="IPR003594">
    <property type="entry name" value="HATPase_dom"/>
</dbReference>
<name>A0A9D7SDK5_9BACT</name>
<keyword evidence="8" id="KW-0902">Two-component regulatory system</keyword>
<organism evidence="11 12">
    <name type="scientific">Candidatus Defluviibacterium haderslevense</name>
    <dbReference type="NCBI Taxonomy" id="2981993"/>
    <lineage>
        <taxon>Bacteria</taxon>
        <taxon>Pseudomonadati</taxon>
        <taxon>Bacteroidota</taxon>
        <taxon>Saprospiria</taxon>
        <taxon>Saprospirales</taxon>
        <taxon>Saprospiraceae</taxon>
        <taxon>Candidatus Defluviibacterium</taxon>
    </lineage>
</organism>
<evidence type="ECO:0000256" key="6">
    <source>
        <dbReference type="ARBA" id="ARBA00022777"/>
    </source>
</evidence>
<keyword evidence="9" id="KW-1133">Transmembrane helix</keyword>
<evidence type="ECO:0000313" key="12">
    <source>
        <dbReference type="Proteomes" id="UP000808349"/>
    </source>
</evidence>
<dbReference type="Gene3D" id="1.20.5.1930">
    <property type="match status" value="1"/>
</dbReference>
<dbReference type="InterPro" id="IPR036890">
    <property type="entry name" value="HATPase_C_sf"/>
</dbReference>
<dbReference type="EC" id="2.7.13.3" evidence="2"/>
<gene>
    <name evidence="11" type="ORF">IPO85_21080</name>
</gene>
<dbReference type="InterPro" id="IPR011990">
    <property type="entry name" value="TPR-like_helical_dom_sf"/>
</dbReference>
<dbReference type="SUPFAM" id="SSF48452">
    <property type="entry name" value="TPR-like"/>
    <property type="match status" value="2"/>
</dbReference>
<keyword evidence="6 11" id="KW-0418">Kinase</keyword>
<dbReference type="GO" id="GO:0016020">
    <property type="term" value="C:membrane"/>
    <property type="evidence" value="ECO:0007669"/>
    <property type="project" value="InterPro"/>
</dbReference>
<dbReference type="Gene3D" id="1.25.40.10">
    <property type="entry name" value="Tetratricopeptide repeat domain"/>
    <property type="match status" value="1"/>
</dbReference>
<proteinExistence type="predicted"/>
<feature type="domain" description="Histidine kinase" evidence="10">
    <location>
        <begin position="387"/>
        <end position="580"/>
    </location>
</feature>
<dbReference type="PANTHER" id="PTHR24421:SF10">
    <property type="entry name" value="NITRATE_NITRITE SENSOR PROTEIN NARQ"/>
    <property type="match status" value="1"/>
</dbReference>
<evidence type="ECO:0000259" key="10">
    <source>
        <dbReference type="PROSITE" id="PS50109"/>
    </source>
</evidence>
<accession>A0A9D7SDK5</accession>
<keyword evidence="5" id="KW-0547">Nucleotide-binding</keyword>
<evidence type="ECO:0000256" key="5">
    <source>
        <dbReference type="ARBA" id="ARBA00022741"/>
    </source>
</evidence>
<dbReference type="EMBL" id="JADKFW010000021">
    <property type="protein sequence ID" value="MBK9719954.1"/>
    <property type="molecule type" value="Genomic_DNA"/>
</dbReference>
<dbReference type="InterPro" id="IPR011712">
    <property type="entry name" value="Sig_transdc_His_kin_sub3_dim/P"/>
</dbReference>
<keyword evidence="3" id="KW-0597">Phosphoprotein</keyword>
<sequence>MNKKNFIKGLVFSLAIFVVKLHGQGNFFSINSPQEEANAIIDSTLSQIDTCIKLHQYAQAIIPIFQLIEYYNDTEDYLHMHQYRFLLARIYFILGWYQKALANLEYCQVYFRQNERKVDLVRTYHFLSLVYYKLQNQEMASYFLGQCELENPDKNNPLCVHEHMMLNAVIKIGLNDSLSKFDLSKVIKFAKTNAIVDLQFQSYMFLGDYYKARNNPIQACIAYSKSHELTLEMGYLEDIKKLDMSLYDCLKAQEKHEESSNYLLHYIAVNDSLNTLKHNENLNKNIAKYEQKELREERIDLAKNQRLFELKSRRSNFTLYSLLFSIGAILIGGYLVILFYQQKLNATNIIHKQNEQINQQKIKELESTLHLQTMESMITGQEDERERIAKDLHDSLGGLLSTIKLRFDKLESDSKHNGENNEFNKVHELIDIACSEVRNIAHDLKPGALEELGLIEAVSDLLNRNNREKGPEIIFQHYGFDFGKNIDSSAALQIYRIIQELINNSLKHANAQEILVQLSLSDDILEIIVEDDGHGYNELNIKKGMGLENIKSRVKYLKGDISVSSDSDKGTSTLIHIPIG</sequence>
<evidence type="ECO:0000256" key="8">
    <source>
        <dbReference type="ARBA" id="ARBA00023012"/>
    </source>
</evidence>
<protein>
    <recommendedName>
        <fullName evidence="2">histidine kinase</fullName>
        <ecNumber evidence="2">2.7.13.3</ecNumber>
    </recommendedName>
</protein>
<dbReference type="Pfam" id="PF02518">
    <property type="entry name" value="HATPase_c"/>
    <property type="match status" value="1"/>
</dbReference>
<evidence type="ECO:0000256" key="7">
    <source>
        <dbReference type="ARBA" id="ARBA00022840"/>
    </source>
</evidence>
<evidence type="ECO:0000256" key="3">
    <source>
        <dbReference type="ARBA" id="ARBA00022553"/>
    </source>
</evidence>
<feature type="transmembrane region" description="Helical" evidence="9">
    <location>
        <begin position="317"/>
        <end position="340"/>
    </location>
</feature>
<keyword evidence="4" id="KW-0808">Transferase</keyword>
<dbReference type="AlphaFoldDB" id="A0A9D7SDK5"/>
<dbReference type="InterPro" id="IPR005467">
    <property type="entry name" value="His_kinase_dom"/>
</dbReference>
<dbReference type="GO" id="GO:0046983">
    <property type="term" value="F:protein dimerization activity"/>
    <property type="evidence" value="ECO:0007669"/>
    <property type="project" value="InterPro"/>
</dbReference>
<dbReference type="CDD" id="cd16917">
    <property type="entry name" value="HATPase_UhpB-NarQ-NarX-like"/>
    <property type="match status" value="1"/>
</dbReference>
<reference evidence="11 12" key="1">
    <citation type="submission" date="2020-10" db="EMBL/GenBank/DDBJ databases">
        <title>Connecting structure to function with the recovery of over 1000 high-quality activated sludge metagenome-assembled genomes encoding full-length rRNA genes using long-read sequencing.</title>
        <authorList>
            <person name="Singleton C.M."/>
            <person name="Petriglieri F."/>
            <person name="Kristensen J.M."/>
            <person name="Kirkegaard R.H."/>
            <person name="Michaelsen T.Y."/>
            <person name="Andersen M.H."/>
            <person name="Karst S.M."/>
            <person name="Dueholm M.S."/>
            <person name="Nielsen P.H."/>
            <person name="Albertsen M."/>
        </authorList>
    </citation>
    <scope>NUCLEOTIDE SEQUENCE [LARGE SCALE GENOMIC DNA]</scope>
    <source>
        <strain evidence="11">Ribe_18-Q3-R11-54_BAT3C.373</strain>
    </source>
</reference>
<dbReference type="InterPro" id="IPR050482">
    <property type="entry name" value="Sensor_HK_TwoCompSys"/>
</dbReference>
<evidence type="ECO:0000256" key="4">
    <source>
        <dbReference type="ARBA" id="ARBA00022679"/>
    </source>
</evidence>
<keyword evidence="9" id="KW-0472">Membrane</keyword>
<dbReference type="PROSITE" id="PS50109">
    <property type="entry name" value="HIS_KIN"/>
    <property type="match status" value="1"/>
</dbReference>
<dbReference type="PANTHER" id="PTHR24421">
    <property type="entry name" value="NITRATE/NITRITE SENSOR PROTEIN NARX-RELATED"/>
    <property type="match status" value="1"/>
</dbReference>
<comment type="caution">
    <text evidence="11">The sequence shown here is derived from an EMBL/GenBank/DDBJ whole genome shotgun (WGS) entry which is preliminary data.</text>
</comment>
<dbReference type="SUPFAM" id="SSF55874">
    <property type="entry name" value="ATPase domain of HSP90 chaperone/DNA topoisomerase II/histidine kinase"/>
    <property type="match status" value="1"/>
</dbReference>
<dbReference type="Gene3D" id="3.30.565.10">
    <property type="entry name" value="Histidine kinase-like ATPase, C-terminal domain"/>
    <property type="match status" value="1"/>
</dbReference>
<comment type="catalytic activity">
    <reaction evidence="1">
        <text>ATP + protein L-histidine = ADP + protein N-phospho-L-histidine.</text>
        <dbReference type="EC" id="2.7.13.3"/>
    </reaction>
</comment>
<evidence type="ECO:0000256" key="1">
    <source>
        <dbReference type="ARBA" id="ARBA00000085"/>
    </source>
</evidence>
<evidence type="ECO:0000313" key="11">
    <source>
        <dbReference type="EMBL" id="MBK9719954.1"/>
    </source>
</evidence>
<dbReference type="GO" id="GO:0005524">
    <property type="term" value="F:ATP binding"/>
    <property type="evidence" value="ECO:0007669"/>
    <property type="project" value="UniProtKB-KW"/>
</dbReference>
<dbReference type="SMART" id="SM00387">
    <property type="entry name" value="HATPase_c"/>
    <property type="match status" value="1"/>
</dbReference>
<dbReference type="GO" id="GO:0000155">
    <property type="term" value="F:phosphorelay sensor kinase activity"/>
    <property type="evidence" value="ECO:0007669"/>
    <property type="project" value="InterPro"/>
</dbReference>
<dbReference type="Proteomes" id="UP000808349">
    <property type="component" value="Unassembled WGS sequence"/>
</dbReference>
<keyword evidence="9" id="KW-0812">Transmembrane</keyword>
<keyword evidence="7" id="KW-0067">ATP-binding</keyword>